<evidence type="ECO:0000256" key="1">
    <source>
        <dbReference type="SAM" id="MobiDB-lite"/>
    </source>
</evidence>
<feature type="region of interest" description="Disordered" evidence="1">
    <location>
        <begin position="1"/>
        <end position="36"/>
    </location>
</feature>
<accession>A0ABY2CWV3</accession>
<organism evidence="2 3">
    <name type="scientific">Gulbenkiania mobilis</name>
    <dbReference type="NCBI Taxonomy" id="397457"/>
    <lineage>
        <taxon>Bacteria</taxon>
        <taxon>Pseudomonadati</taxon>
        <taxon>Pseudomonadota</taxon>
        <taxon>Betaproteobacteria</taxon>
        <taxon>Neisseriales</taxon>
        <taxon>Chromobacteriaceae</taxon>
        <taxon>Gulbenkiania</taxon>
    </lineage>
</organism>
<feature type="compositionally biased region" description="Polar residues" evidence="1">
    <location>
        <begin position="13"/>
        <end position="24"/>
    </location>
</feature>
<evidence type="ECO:0000313" key="3">
    <source>
        <dbReference type="Proteomes" id="UP000294801"/>
    </source>
</evidence>
<evidence type="ECO:0000313" key="2">
    <source>
        <dbReference type="EMBL" id="TCW28643.1"/>
    </source>
</evidence>
<proteinExistence type="predicted"/>
<gene>
    <name evidence="2" type="ORF">EV669_11136</name>
</gene>
<name>A0ABY2CWV3_GULMO</name>
<dbReference type="RefSeq" id="WP_132098946.1">
    <property type="nucleotide sequence ID" value="NZ_SMDA01000011.1"/>
</dbReference>
<keyword evidence="3" id="KW-1185">Reference proteome</keyword>
<protein>
    <submittedName>
        <fullName evidence="2">Uncharacterized protein</fullName>
    </submittedName>
</protein>
<sequence>MKKNAPFQEKKQSAVTKAKFNTSREQMHLPGIELPPASPAIWPTPGTLENLALRHLLAGDELRQDSFEATWRLAAIVHSLAGKGWPCIVRMVSSQGHARPIAAYRLDIEAPAVQTALRRHWVGVAA</sequence>
<reference evidence="2 3" key="1">
    <citation type="submission" date="2019-03" db="EMBL/GenBank/DDBJ databases">
        <title>Genomic Encyclopedia of Type Strains, Phase IV (KMG-IV): sequencing the most valuable type-strain genomes for metagenomic binning, comparative biology and taxonomic classification.</title>
        <authorList>
            <person name="Goeker M."/>
        </authorList>
    </citation>
    <scope>NUCLEOTIDE SEQUENCE [LARGE SCALE GENOMIC DNA]</scope>
    <source>
        <strain evidence="2 3">DSM 18507</strain>
    </source>
</reference>
<dbReference type="EMBL" id="SMDA01000011">
    <property type="protein sequence ID" value="TCW28643.1"/>
    <property type="molecule type" value="Genomic_DNA"/>
</dbReference>
<dbReference type="Proteomes" id="UP000294801">
    <property type="component" value="Unassembled WGS sequence"/>
</dbReference>
<comment type="caution">
    <text evidence="2">The sequence shown here is derived from an EMBL/GenBank/DDBJ whole genome shotgun (WGS) entry which is preliminary data.</text>
</comment>